<reference evidence="1 2" key="1">
    <citation type="submission" date="2016-03" db="EMBL/GenBank/DDBJ databases">
        <title>EvidentialGene: Evidence-directed Construction of Genes on Genomes.</title>
        <authorList>
            <person name="Gilbert D.G."/>
            <person name="Choi J.-H."/>
            <person name="Mockaitis K."/>
            <person name="Colbourne J."/>
            <person name="Pfrender M."/>
        </authorList>
    </citation>
    <scope>NUCLEOTIDE SEQUENCE [LARGE SCALE GENOMIC DNA]</scope>
    <source>
        <strain evidence="1 2">Xinb3</strain>
        <tissue evidence="1">Complete organism</tissue>
    </source>
</reference>
<name>A0A164QBI0_9CRUS</name>
<comment type="caution">
    <text evidence="1">The sequence shown here is derived from an EMBL/GenBank/DDBJ whole genome shotgun (WGS) entry which is preliminary data.</text>
</comment>
<accession>A0A164QBI0</accession>
<proteinExistence type="predicted"/>
<evidence type="ECO:0000313" key="2">
    <source>
        <dbReference type="Proteomes" id="UP000076858"/>
    </source>
</evidence>
<dbReference type="Proteomes" id="UP000076858">
    <property type="component" value="Unassembled WGS sequence"/>
</dbReference>
<keyword evidence="2" id="KW-1185">Reference proteome</keyword>
<dbReference type="AlphaFoldDB" id="A0A164QBI0"/>
<dbReference type="EMBL" id="LRGB01002451">
    <property type="protein sequence ID" value="KZS07611.1"/>
    <property type="molecule type" value="Genomic_DNA"/>
</dbReference>
<evidence type="ECO:0000313" key="1">
    <source>
        <dbReference type="EMBL" id="KZS07611.1"/>
    </source>
</evidence>
<gene>
    <name evidence="1" type="ORF">APZ42_028725</name>
</gene>
<protein>
    <submittedName>
        <fullName evidence="1">Uncharacterized protein</fullName>
    </submittedName>
</protein>
<sequence>MYQIWRPERVDASFFAILFNVFSSSRGPLIKKGGTTQSIMCVGNKKRYNTRHFVE</sequence>
<organism evidence="1 2">
    <name type="scientific">Daphnia magna</name>
    <dbReference type="NCBI Taxonomy" id="35525"/>
    <lineage>
        <taxon>Eukaryota</taxon>
        <taxon>Metazoa</taxon>
        <taxon>Ecdysozoa</taxon>
        <taxon>Arthropoda</taxon>
        <taxon>Crustacea</taxon>
        <taxon>Branchiopoda</taxon>
        <taxon>Diplostraca</taxon>
        <taxon>Cladocera</taxon>
        <taxon>Anomopoda</taxon>
        <taxon>Daphniidae</taxon>
        <taxon>Daphnia</taxon>
    </lineage>
</organism>